<dbReference type="RefSeq" id="WP_179282087.1">
    <property type="nucleotide sequence ID" value="NZ_FZOD01000015.1"/>
</dbReference>
<reference evidence="2 3" key="1">
    <citation type="submission" date="2017-06" db="EMBL/GenBank/DDBJ databases">
        <authorList>
            <person name="Kim H.J."/>
            <person name="Triplett B.A."/>
        </authorList>
    </citation>
    <scope>NUCLEOTIDE SEQUENCE [LARGE SCALE GENOMIC DNA]</scope>
    <source>
        <strain evidence="2 3">CGMCC 4.2132</strain>
    </source>
</reference>
<feature type="region of interest" description="Disordered" evidence="1">
    <location>
        <begin position="1"/>
        <end position="21"/>
    </location>
</feature>
<keyword evidence="3" id="KW-1185">Reference proteome</keyword>
<name>A0A239H5A1_9ACTN</name>
<proteinExistence type="predicted"/>
<sequence length="57" mass="6019">MTTTSCFKVTESTDPNGAGFAAPRGDGLAVWRIPGLARSMRARPPAGTAGERARMIR</sequence>
<dbReference type="Proteomes" id="UP000198282">
    <property type="component" value="Unassembled WGS sequence"/>
</dbReference>
<organism evidence="2 3">
    <name type="scientific">Streptosporangium subroseum</name>
    <dbReference type="NCBI Taxonomy" id="106412"/>
    <lineage>
        <taxon>Bacteria</taxon>
        <taxon>Bacillati</taxon>
        <taxon>Actinomycetota</taxon>
        <taxon>Actinomycetes</taxon>
        <taxon>Streptosporangiales</taxon>
        <taxon>Streptosporangiaceae</taxon>
        <taxon>Streptosporangium</taxon>
    </lineage>
</organism>
<dbReference type="EMBL" id="FZOD01000015">
    <property type="protein sequence ID" value="SNS76325.1"/>
    <property type="molecule type" value="Genomic_DNA"/>
</dbReference>
<gene>
    <name evidence="2" type="ORF">SAMN05216276_101594</name>
</gene>
<evidence type="ECO:0000313" key="2">
    <source>
        <dbReference type="EMBL" id="SNS76325.1"/>
    </source>
</evidence>
<dbReference type="AlphaFoldDB" id="A0A239H5A1"/>
<accession>A0A239H5A1</accession>
<evidence type="ECO:0000313" key="3">
    <source>
        <dbReference type="Proteomes" id="UP000198282"/>
    </source>
</evidence>
<evidence type="ECO:0000256" key="1">
    <source>
        <dbReference type="SAM" id="MobiDB-lite"/>
    </source>
</evidence>
<protein>
    <submittedName>
        <fullName evidence="2">Uncharacterized protein</fullName>
    </submittedName>
</protein>
<feature type="compositionally biased region" description="Polar residues" evidence="1">
    <location>
        <begin position="1"/>
        <end position="15"/>
    </location>
</feature>